<name>A0ACC8XCT9_9FIRM</name>
<feature type="non-terminal residue" evidence="1">
    <location>
        <position position="181"/>
    </location>
</feature>
<evidence type="ECO:0000313" key="1">
    <source>
        <dbReference type="EMBL" id="ONI40535.1"/>
    </source>
</evidence>
<proteinExistence type="predicted"/>
<keyword evidence="2" id="KW-1185">Reference proteome</keyword>
<organism evidence="1 2">
    <name type="scientific">Candidatus Epulonipiscium fishelsonii</name>
    <dbReference type="NCBI Taxonomy" id="77094"/>
    <lineage>
        <taxon>Bacteria</taxon>
        <taxon>Bacillati</taxon>
        <taxon>Bacillota</taxon>
        <taxon>Clostridia</taxon>
        <taxon>Lachnospirales</taxon>
        <taxon>Lachnospiraceae</taxon>
        <taxon>Candidatus Epulonipiscium</taxon>
    </lineage>
</organism>
<dbReference type="Proteomes" id="UP000188637">
    <property type="component" value="Unassembled WGS sequence"/>
</dbReference>
<comment type="caution">
    <text evidence="1">The sequence shown here is derived from an EMBL/GenBank/DDBJ whole genome shotgun (WGS) entry which is preliminary data.</text>
</comment>
<sequence length="181" mass="21419">MKFSFEYNSNEIYYTIEYNKRNDILIQIENNEIAVIAPLGTSIFAIIKKLKEDAPNIIKILKGNTDQDDNVLKEENSPQSHKAMYLGKSYEIEIIKDEKVIEPIIKLWRGKFIIETNNDDQDTIDNILFNWYVNKANIKIKQKIKQFEHKFKELPKNILMESLENNLFMLRDKDLIIDIMC</sequence>
<gene>
    <name evidence="1" type="ORF">AN640_08710</name>
</gene>
<evidence type="ECO:0000313" key="2">
    <source>
        <dbReference type="Proteomes" id="UP000188637"/>
    </source>
</evidence>
<protein>
    <submittedName>
        <fullName evidence="1">Uncharacterized protein</fullName>
    </submittedName>
</protein>
<accession>A0ACC8XCT9</accession>
<dbReference type="EMBL" id="LJHD01000236">
    <property type="protein sequence ID" value="ONI40535.1"/>
    <property type="molecule type" value="Genomic_DNA"/>
</dbReference>
<reference evidence="1" key="1">
    <citation type="submission" date="2016-08" db="EMBL/GenBank/DDBJ databases">
        <authorList>
            <person name="Ngugi D.K."/>
            <person name="Miyake S."/>
            <person name="Stingl U."/>
        </authorList>
    </citation>
    <scope>NUCLEOTIDE SEQUENCE</scope>
    <source>
        <strain evidence="1">SCG-D08WGA-EpuloA1</strain>
    </source>
</reference>